<dbReference type="Pfam" id="PF08877">
    <property type="entry name" value="MepB-like"/>
    <property type="match status" value="1"/>
</dbReference>
<evidence type="ECO:0000313" key="3">
    <source>
        <dbReference type="Proteomes" id="UP000028712"/>
    </source>
</evidence>
<reference evidence="1 3" key="1">
    <citation type="submission" date="2014-07" db="EMBL/GenBank/DDBJ databases">
        <title>Genome of Flavobacterium hydatis DSM 2063.</title>
        <authorList>
            <person name="Pipes S.E."/>
            <person name="Stropko S.J."/>
            <person name="Newman J.D."/>
        </authorList>
    </citation>
    <scope>NUCLEOTIDE SEQUENCE [LARGE SCALE GENOMIC DNA]</scope>
    <source>
        <strain evidence="1 3">DSM 2063</strain>
    </source>
</reference>
<dbReference type="InterPro" id="IPR038231">
    <property type="entry name" value="MepB-like_sf"/>
</dbReference>
<protein>
    <submittedName>
        <fullName evidence="2">MepB domain containing protein</fullName>
    </submittedName>
</protein>
<comment type="caution">
    <text evidence="1">The sequence shown here is derived from an EMBL/GenBank/DDBJ whole genome shotgun (WGS) entry which is preliminary data.</text>
</comment>
<reference evidence="2 4" key="2">
    <citation type="submission" date="2016-11" db="EMBL/GenBank/DDBJ databases">
        <title>Whole genomes of Flavobacteriaceae.</title>
        <authorList>
            <person name="Stine C."/>
            <person name="Li C."/>
            <person name="Tadesse D."/>
        </authorList>
    </citation>
    <scope>NUCLEOTIDE SEQUENCE [LARGE SCALE GENOMIC DNA]</scope>
    <source>
        <strain evidence="2 4">ATCC 29551</strain>
    </source>
</reference>
<dbReference type="RefSeq" id="WP_035620712.1">
    <property type="nucleotide sequence ID" value="NZ_JBEWQG010000003.1"/>
</dbReference>
<sequence length="175" mass="19997">METSTIWSANTIHKDLLEAKEQLYDTCNLDCTQPIAEAESADYGAYTFKINKQAVVYRVAKITPTKVGQFVTLWKRSEKGPIAPFEITDDIDLFIVSTRNDSHFGQFIFPKSVLHQKGILSDDKKEGKRAIRVYPPWDNTTSKQAQKTQQWQLDYFVTIPSDKPADLDLIKKLIP</sequence>
<dbReference type="Proteomes" id="UP000028712">
    <property type="component" value="Unassembled WGS sequence"/>
</dbReference>
<name>A0A086AKW0_FLAHY</name>
<organism evidence="1 3">
    <name type="scientific">Flavobacterium hydatis</name>
    <name type="common">Cytophaga aquatilis</name>
    <dbReference type="NCBI Taxonomy" id="991"/>
    <lineage>
        <taxon>Bacteria</taxon>
        <taxon>Pseudomonadati</taxon>
        <taxon>Bacteroidota</taxon>
        <taxon>Flavobacteriia</taxon>
        <taxon>Flavobacteriales</taxon>
        <taxon>Flavobacteriaceae</taxon>
        <taxon>Flavobacterium</taxon>
    </lineage>
</organism>
<dbReference type="InterPro" id="IPR011235">
    <property type="entry name" value="MepB-like"/>
</dbReference>
<dbReference type="EMBL" id="MUGY01000008">
    <property type="protein sequence ID" value="OXA95158.1"/>
    <property type="molecule type" value="Genomic_DNA"/>
</dbReference>
<dbReference type="STRING" id="991.IW20_08255"/>
<dbReference type="Proteomes" id="UP000198424">
    <property type="component" value="Unassembled WGS sequence"/>
</dbReference>
<dbReference type="Gene3D" id="3.40.1350.140">
    <property type="entry name" value="MepB-like"/>
    <property type="match status" value="1"/>
</dbReference>
<dbReference type="EMBL" id="JPRM01000010">
    <property type="protein sequence ID" value="KFF17324.1"/>
    <property type="molecule type" value="Genomic_DNA"/>
</dbReference>
<accession>A0A086AKW0</accession>
<dbReference type="PIRSF" id="PIRSF032285">
    <property type="entry name" value="UCP032285"/>
    <property type="match status" value="1"/>
</dbReference>
<evidence type="ECO:0000313" key="1">
    <source>
        <dbReference type="EMBL" id="KFF17324.1"/>
    </source>
</evidence>
<evidence type="ECO:0000313" key="2">
    <source>
        <dbReference type="EMBL" id="OXA95158.1"/>
    </source>
</evidence>
<gene>
    <name evidence="2" type="ORF">B0A62_09670</name>
    <name evidence="1" type="ORF">IW20_08255</name>
</gene>
<keyword evidence="4" id="KW-1185">Reference proteome</keyword>
<dbReference type="OrthoDB" id="4954833at2"/>
<proteinExistence type="predicted"/>
<dbReference type="eggNOG" id="COG4815">
    <property type="taxonomic scope" value="Bacteria"/>
</dbReference>
<dbReference type="AlphaFoldDB" id="A0A086AKW0"/>
<evidence type="ECO:0000313" key="4">
    <source>
        <dbReference type="Proteomes" id="UP000198424"/>
    </source>
</evidence>